<dbReference type="EMBL" id="LAZR01009732">
    <property type="protein sequence ID" value="KKM70898.1"/>
    <property type="molecule type" value="Genomic_DNA"/>
</dbReference>
<gene>
    <name evidence="1" type="ORF">LCGC14_1436150</name>
</gene>
<protein>
    <submittedName>
        <fullName evidence="1">Uncharacterized protein</fullName>
    </submittedName>
</protein>
<proteinExistence type="predicted"/>
<dbReference type="AlphaFoldDB" id="A0A0F9JMN7"/>
<evidence type="ECO:0000313" key="1">
    <source>
        <dbReference type="EMBL" id="KKM70898.1"/>
    </source>
</evidence>
<comment type="caution">
    <text evidence="1">The sequence shown here is derived from an EMBL/GenBank/DDBJ whole genome shotgun (WGS) entry which is preliminary data.</text>
</comment>
<accession>A0A0F9JMN7</accession>
<reference evidence="1" key="1">
    <citation type="journal article" date="2015" name="Nature">
        <title>Complex archaea that bridge the gap between prokaryotes and eukaryotes.</title>
        <authorList>
            <person name="Spang A."/>
            <person name="Saw J.H."/>
            <person name="Jorgensen S.L."/>
            <person name="Zaremba-Niedzwiedzka K."/>
            <person name="Martijn J."/>
            <person name="Lind A.E."/>
            <person name="van Eijk R."/>
            <person name="Schleper C."/>
            <person name="Guy L."/>
            <person name="Ettema T.J."/>
        </authorList>
    </citation>
    <scope>NUCLEOTIDE SEQUENCE</scope>
</reference>
<sequence>MEPHKELPSIENYRPDFDADAHTYFNKALDFVTEFYLAEVGAFMSVEFDKIDAQYVWMDVTGVGHTGNFGHSIHEFEIFMAK</sequence>
<organism evidence="1">
    <name type="scientific">marine sediment metagenome</name>
    <dbReference type="NCBI Taxonomy" id="412755"/>
    <lineage>
        <taxon>unclassified sequences</taxon>
        <taxon>metagenomes</taxon>
        <taxon>ecological metagenomes</taxon>
    </lineage>
</organism>
<name>A0A0F9JMN7_9ZZZZ</name>